<accession>A0AAW0FGR7</accession>
<comment type="caution">
    <text evidence="1">The sequence shown here is derived from an EMBL/GenBank/DDBJ whole genome shotgun (WGS) entry which is preliminary data.</text>
</comment>
<sequence length="104" mass="12146">MDISDLRDEYILLAQAAVEGISIVTVPGICWSEHFPFLRYIPTWVPWAYSKRITEYYRPIVENVVNKPFDEIKQGIVNRQVNHSPVSSIIERVQQKLLTRSMIK</sequence>
<organism evidence="1 2">
    <name type="scientific">Cerrena zonata</name>
    <dbReference type="NCBI Taxonomy" id="2478898"/>
    <lineage>
        <taxon>Eukaryota</taxon>
        <taxon>Fungi</taxon>
        <taxon>Dikarya</taxon>
        <taxon>Basidiomycota</taxon>
        <taxon>Agaricomycotina</taxon>
        <taxon>Agaricomycetes</taxon>
        <taxon>Polyporales</taxon>
        <taxon>Cerrenaceae</taxon>
        <taxon>Cerrena</taxon>
    </lineage>
</organism>
<name>A0AAW0FGR7_9APHY</name>
<evidence type="ECO:0000313" key="1">
    <source>
        <dbReference type="EMBL" id="KAK7676758.1"/>
    </source>
</evidence>
<gene>
    <name evidence="1" type="ORF">QCA50_020281</name>
</gene>
<dbReference type="Proteomes" id="UP001385951">
    <property type="component" value="Unassembled WGS sequence"/>
</dbReference>
<protein>
    <submittedName>
        <fullName evidence="1">Uncharacterized protein</fullName>
    </submittedName>
</protein>
<evidence type="ECO:0000313" key="2">
    <source>
        <dbReference type="Proteomes" id="UP001385951"/>
    </source>
</evidence>
<dbReference type="AlphaFoldDB" id="A0AAW0FGR7"/>
<proteinExistence type="predicted"/>
<reference evidence="1 2" key="1">
    <citation type="submission" date="2022-09" db="EMBL/GenBank/DDBJ databases">
        <authorList>
            <person name="Palmer J.M."/>
        </authorList>
    </citation>
    <scope>NUCLEOTIDE SEQUENCE [LARGE SCALE GENOMIC DNA]</scope>
    <source>
        <strain evidence="1 2">DSM 7382</strain>
    </source>
</reference>
<dbReference type="EMBL" id="JASBNA010000105">
    <property type="protein sequence ID" value="KAK7676758.1"/>
    <property type="molecule type" value="Genomic_DNA"/>
</dbReference>
<keyword evidence="2" id="KW-1185">Reference proteome</keyword>